<feature type="transmembrane region" description="Helical" evidence="2">
    <location>
        <begin position="101"/>
        <end position="122"/>
    </location>
</feature>
<name>A0A553I9Y9_9PEZI</name>
<keyword evidence="2" id="KW-0812">Transmembrane</keyword>
<accession>A0A553I9Y9</accession>
<comment type="caution">
    <text evidence="3">The sequence shown here is derived from an EMBL/GenBank/DDBJ whole genome shotgun (WGS) entry which is preliminary data.</text>
</comment>
<evidence type="ECO:0000256" key="2">
    <source>
        <dbReference type="SAM" id="Phobius"/>
    </source>
</evidence>
<dbReference type="EMBL" id="VFLP01000008">
    <property type="protein sequence ID" value="TRX97011.1"/>
    <property type="molecule type" value="Genomic_DNA"/>
</dbReference>
<keyword evidence="4" id="KW-1185">Reference proteome</keyword>
<keyword evidence="2" id="KW-0472">Membrane</keyword>
<evidence type="ECO:0000313" key="4">
    <source>
        <dbReference type="Proteomes" id="UP000319160"/>
    </source>
</evidence>
<keyword evidence="2" id="KW-1133">Transmembrane helix</keyword>
<feature type="compositionally biased region" description="Gly residues" evidence="1">
    <location>
        <begin position="54"/>
        <end position="76"/>
    </location>
</feature>
<dbReference type="AlphaFoldDB" id="A0A553I9Y9"/>
<gene>
    <name evidence="3" type="ORF">FHL15_002317</name>
</gene>
<organism evidence="3 4">
    <name type="scientific">Xylaria flabelliformis</name>
    <dbReference type="NCBI Taxonomy" id="2512241"/>
    <lineage>
        <taxon>Eukaryota</taxon>
        <taxon>Fungi</taxon>
        <taxon>Dikarya</taxon>
        <taxon>Ascomycota</taxon>
        <taxon>Pezizomycotina</taxon>
        <taxon>Sordariomycetes</taxon>
        <taxon>Xylariomycetidae</taxon>
        <taxon>Xylariales</taxon>
        <taxon>Xylariaceae</taxon>
        <taxon>Xylaria</taxon>
    </lineage>
</organism>
<dbReference type="Proteomes" id="UP000319160">
    <property type="component" value="Unassembled WGS sequence"/>
</dbReference>
<evidence type="ECO:0000256" key="1">
    <source>
        <dbReference type="SAM" id="MobiDB-lite"/>
    </source>
</evidence>
<sequence>MDTISEAPINDLAARTIINDSGYVTFVIFLPKAAIFSAGFKITTMPPLVDGGGSGSSISGNGGGSVNNGIDGGNSGGDVDSSVGSGGGGGTMSTDLNHPSWSPVNLVPVAAMVMVLGLVVLFGSEDNLATAAAALSSKHPSPDAVVSMAATDQVCASIEDEDVGAAVLNQVCVSMEEEHVGAAIWDQLRISVKKDIGNTNKHRVTTSSENNNIGGAVREHSYASIETEKISLDTTGG</sequence>
<protein>
    <submittedName>
        <fullName evidence="3">Uncharacterized protein</fullName>
    </submittedName>
</protein>
<evidence type="ECO:0000313" key="3">
    <source>
        <dbReference type="EMBL" id="TRX97011.1"/>
    </source>
</evidence>
<dbReference type="OrthoDB" id="10608593at2759"/>
<feature type="region of interest" description="Disordered" evidence="1">
    <location>
        <begin position="54"/>
        <end position="96"/>
    </location>
</feature>
<proteinExistence type="predicted"/>
<reference evidence="4" key="1">
    <citation type="submission" date="2019-06" db="EMBL/GenBank/DDBJ databases">
        <title>Draft genome sequence of the griseofulvin-producing fungus Xylaria cubensis strain G536.</title>
        <authorList>
            <person name="Mead M.E."/>
            <person name="Raja H.A."/>
            <person name="Steenwyk J.L."/>
            <person name="Knowles S.L."/>
            <person name="Oberlies N.H."/>
            <person name="Rokas A."/>
        </authorList>
    </citation>
    <scope>NUCLEOTIDE SEQUENCE [LARGE SCALE GENOMIC DNA]</scope>
    <source>
        <strain evidence="4">G536</strain>
    </source>
</reference>